<evidence type="ECO:0000313" key="2">
    <source>
        <dbReference type="Proteomes" id="UP000241070"/>
    </source>
</evidence>
<dbReference type="Proteomes" id="UP000241070">
    <property type="component" value="Segment"/>
</dbReference>
<dbReference type="Pfam" id="PF08200">
    <property type="entry name" value="Phage_T7_1_1"/>
    <property type="match status" value="1"/>
</dbReference>
<dbReference type="EMBL" id="MG736918">
    <property type="protein sequence ID" value="AUV57208.1"/>
    <property type="molecule type" value="Genomic_DNA"/>
</dbReference>
<evidence type="ECO:0000313" key="1">
    <source>
        <dbReference type="EMBL" id="AUV57208.1"/>
    </source>
</evidence>
<organism evidence="1 2">
    <name type="scientific">Erwinia phage vB_EamP-S2</name>
    <dbReference type="NCBI Taxonomy" id="2070198"/>
    <lineage>
        <taxon>Viruses</taxon>
        <taxon>Duplodnaviria</taxon>
        <taxon>Heunggongvirae</taxon>
        <taxon>Uroviricota</taxon>
        <taxon>Caudoviricetes</taxon>
        <taxon>Autographivirales</taxon>
        <taxon>Autosignataviridae</taxon>
        <taxon>Molineuxvirinae</taxon>
        <taxon>Eracentumvirus</taxon>
        <taxon>Eracentumvirus S2</taxon>
    </lineage>
</organism>
<keyword evidence="2" id="KW-1185">Reference proteome</keyword>
<reference evidence="1 2" key="1">
    <citation type="submission" date="2017-12" db="EMBL/GenBank/DDBJ databases">
        <title>Complete Genome Sequences of Erwinia amylovora Phages vB_EamP-S2 and vB_EamM-Bue1.</title>
        <authorList>
            <person name="Knecht L.E."/>
            <person name="Born Y."/>
            <person name="Pothier J.F."/>
            <person name="Loessner M.J."/>
            <person name="Fieseler L."/>
        </authorList>
    </citation>
    <scope>NUCLEOTIDE SEQUENCE [LARGE SCALE GENOMIC DNA]</scope>
</reference>
<dbReference type="KEGG" id="vg:54988036"/>
<name>A0A2K9V4Y6_9CAUD</name>
<dbReference type="GeneID" id="54988036"/>
<dbReference type="RefSeq" id="YP_009797619.1">
    <property type="nucleotide sequence ID" value="NC_047917.1"/>
</dbReference>
<accession>A0A2K9V4Y6</accession>
<protein>
    <submittedName>
        <fullName evidence="1">Hypotheticla protein</fullName>
    </submittedName>
</protein>
<dbReference type="InterPro" id="IPR013232">
    <property type="entry name" value="Phage_T7_Gp1.1"/>
</dbReference>
<proteinExistence type="predicted"/>
<sequence length="63" mass="7178">MQQSTTKQQIKRDPRSNIIHGTEAWDMHLKGKKFNKTKRGHGGYKGAFRNVKLSEINVLLGAQ</sequence>